<accession>A0ABM4FV80</accession>
<sequence length="370" mass="40499">MALPVLPSRRRRTQHSYEGFVEKRGPRDKGYRRVWAGLRGLTLNFYPAPQDPQPLETLDLGELVALRAEGPRLSLRLRGREVTLKAESPEAQEMWRGFILTMVEMQVPADLALLPGHVVQLEEALREERDRRATPAAPGPPEPPVPDCFYEVSRTEAERLLERSAGSGNMVLRPGGHGQGVSVTTRQALSGAALVKHYKVTRVGQEYVIDVETPHRCSSLAEVVAYFVENSKGSLRPLAREYTPRLEFVETDGENGERVRAVCEPPRPPAAPRAAPAPQPRRPHAPALPRAPAPRPAPNPGPPAPQPPGAPAAPPPDEQTYVNEQGAGDLRSSAPRAVPRRSLLPLHDGSSDMVEELAKKLQARRALIGD</sequence>
<feature type="compositionally biased region" description="Pro residues" evidence="4">
    <location>
        <begin position="137"/>
        <end position="146"/>
    </location>
</feature>
<dbReference type="GeneID" id="136994518"/>
<evidence type="ECO:0000256" key="2">
    <source>
        <dbReference type="ARBA" id="ARBA00022999"/>
    </source>
</evidence>
<feature type="compositionally biased region" description="Pro residues" evidence="4">
    <location>
        <begin position="265"/>
        <end position="280"/>
    </location>
</feature>
<dbReference type="InterPro" id="IPR011993">
    <property type="entry name" value="PH-like_dom_sf"/>
</dbReference>
<dbReference type="PANTHER" id="PTHR16186">
    <property type="entry name" value="SIGNAL-TRANSDUCING ADAPTOR PROTEIN-RELATED"/>
    <property type="match status" value="1"/>
</dbReference>
<feature type="compositionally biased region" description="Low complexity" evidence="4">
    <location>
        <begin position="331"/>
        <end position="342"/>
    </location>
</feature>
<dbReference type="PROSITE" id="PS50003">
    <property type="entry name" value="PH_DOMAIN"/>
    <property type="match status" value="1"/>
</dbReference>
<reference evidence="8" key="1">
    <citation type="submission" date="2025-08" db="UniProtKB">
        <authorList>
            <consortium name="RefSeq"/>
        </authorList>
    </citation>
    <scope>IDENTIFICATION</scope>
    <source>
        <tissue evidence="8">Blood</tissue>
    </source>
</reference>
<dbReference type="Proteomes" id="UP001652627">
    <property type="component" value="Chromosome 30"/>
</dbReference>
<name>A0ABM4FV80_9AVES</name>
<dbReference type="SUPFAM" id="SSF55550">
    <property type="entry name" value="SH2 domain"/>
    <property type="match status" value="1"/>
</dbReference>
<gene>
    <name evidence="8" type="primary">STAP2</name>
</gene>
<dbReference type="InterPro" id="IPR036860">
    <property type="entry name" value="SH2_dom_sf"/>
</dbReference>
<dbReference type="SUPFAM" id="SSF50729">
    <property type="entry name" value="PH domain-like"/>
    <property type="match status" value="1"/>
</dbReference>
<dbReference type="SMART" id="SM00233">
    <property type="entry name" value="PH"/>
    <property type="match status" value="1"/>
</dbReference>
<dbReference type="PANTHER" id="PTHR16186:SF11">
    <property type="entry name" value="SIGNAL-TRANSDUCING ADAPTOR PROTEIN 2"/>
    <property type="match status" value="1"/>
</dbReference>
<dbReference type="Gene3D" id="3.30.505.10">
    <property type="entry name" value="SH2 domain"/>
    <property type="match status" value="1"/>
</dbReference>
<keyword evidence="7" id="KW-1185">Reference proteome</keyword>
<evidence type="ECO:0000313" key="8">
    <source>
        <dbReference type="RefSeq" id="XP_067168851.1"/>
    </source>
</evidence>
<evidence type="ECO:0000256" key="4">
    <source>
        <dbReference type="SAM" id="MobiDB-lite"/>
    </source>
</evidence>
<proteinExistence type="predicted"/>
<protein>
    <submittedName>
        <fullName evidence="8">Signal-transducing adaptor protein 2 isoform X1</fullName>
    </submittedName>
</protein>
<evidence type="ECO:0000313" key="7">
    <source>
        <dbReference type="Proteomes" id="UP001652627"/>
    </source>
</evidence>
<feature type="domain" description="SH2" evidence="5">
    <location>
        <begin position="152"/>
        <end position="245"/>
    </location>
</feature>
<feature type="compositionally biased region" description="Pro residues" evidence="4">
    <location>
        <begin position="289"/>
        <end position="317"/>
    </location>
</feature>
<keyword evidence="1" id="KW-0597">Phosphoprotein</keyword>
<organism evidence="7 8">
    <name type="scientific">Apteryx mantelli</name>
    <name type="common">North Island brown kiwi</name>
    <dbReference type="NCBI Taxonomy" id="2696672"/>
    <lineage>
        <taxon>Eukaryota</taxon>
        <taxon>Metazoa</taxon>
        <taxon>Chordata</taxon>
        <taxon>Craniata</taxon>
        <taxon>Vertebrata</taxon>
        <taxon>Euteleostomi</taxon>
        <taxon>Archelosauria</taxon>
        <taxon>Archosauria</taxon>
        <taxon>Dinosauria</taxon>
        <taxon>Saurischia</taxon>
        <taxon>Theropoda</taxon>
        <taxon>Coelurosauria</taxon>
        <taxon>Aves</taxon>
        <taxon>Palaeognathae</taxon>
        <taxon>Apterygiformes</taxon>
        <taxon>Apterygidae</taxon>
        <taxon>Apteryx</taxon>
    </lineage>
</organism>
<evidence type="ECO:0000259" key="6">
    <source>
        <dbReference type="PROSITE" id="PS50003"/>
    </source>
</evidence>
<dbReference type="InterPro" id="IPR039111">
    <property type="entry name" value="STAP1/STAP2"/>
</dbReference>
<keyword evidence="2 3" id="KW-0727">SH2 domain</keyword>
<evidence type="ECO:0000256" key="1">
    <source>
        <dbReference type="ARBA" id="ARBA00022553"/>
    </source>
</evidence>
<dbReference type="PROSITE" id="PS50001">
    <property type="entry name" value="SH2"/>
    <property type="match status" value="1"/>
</dbReference>
<evidence type="ECO:0000256" key="3">
    <source>
        <dbReference type="PROSITE-ProRule" id="PRU00191"/>
    </source>
</evidence>
<dbReference type="InterPro" id="IPR000980">
    <property type="entry name" value="SH2"/>
</dbReference>
<dbReference type="SMART" id="SM00252">
    <property type="entry name" value="SH2"/>
    <property type="match status" value="1"/>
</dbReference>
<dbReference type="InterPro" id="IPR001849">
    <property type="entry name" value="PH_domain"/>
</dbReference>
<dbReference type="Gene3D" id="2.30.29.30">
    <property type="entry name" value="Pleckstrin-homology domain (PH domain)/Phosphotyrosine-binding domain (PTB)"/>
    <property type="match status" value="1"/>
</dbReference>
<evidence type="ECO:0000259" key="5">
    <source>
        <dbReference type="PROSITE" id="PS50001"/>
    </source>
</evidence>
<feature type="domain" description="PH" evidence="6">
    <location>
        <begin position="14"/>
        <end position="104"/>
    </location>
</feature>
<feature type="region of interest" description="Disordered" evidence="4">
    <location>
        <begin position="249"/>
        <end position="350"/>
    </location>
</feature>
<dbReference type="RefSeq" id="XP_067168851.1">
    <property type="nucleotide sequence ID" value="XM_067312750.1"/>
</dbReference>
<feature type="region of interest" description="Disordered" evidence="4">
    <location>
        <begin position="126"/>
        <end position="146"/>
    </location>
</feature>